<feature type="binding site" evidence="2">
    <location>
        <position position="134"/>
    </location>
    <ligand>
        <name>Fe cation</name>
        <dbReference type="ChEBI" id="CHEBI:24875"/>
    </ligand>
</feature>
<protein>
    <submittedName>
        <fullName evidence="3">Transcriptional repressor</fullName>
    </submittedName>
</protein>
<dbReference type="GO" id="GO:0000976">
    <property type="term" value="F:transcription cis-regulatory region binding"/>
    <property type="evidence" value="ECO:0007669"/>
    <property type="project" value="TreeGrafter"/>
</dbReference>
<dbReference type="EMBL" id="JABWQF010000019">
    <property type="protein sequence ID" value="MBC3295225.1"/>
    <property type="molecule type" value="Genomic_DNA"/>
</dbReference>
<dbReference type="Proteomes" id="UP000615613">
    <property type="component" value="Chromosome"/>
</dbReference>
<name>A0A8H9YW55_9PSED</name>
<gene>
    <name evidence="4" type="ORF">HU722_0014875</name>
    <name evidence="3" type="ORF">HU722_27220</name>
</gene>
<dbReference type="InterPro" id="IPR036388">
    <property type="entry name" value="WH-like_DNA-bd_sf"/>
</dbReference>
<dbReference type="RefSeq" id="WP_186753762.1">
    <property type="nucleotide sequence ID" value="NZ_CP077084.1"/>
</dbReference>
<feature type="binding site" evidence="1">
    <location>
        <position position="179"/>
    </location>
    <ligand>
        <name>Zn(2+)</name>
        <dbReference type="ChEBI" id="CHEBI:29105"/>
    </ligand>
</feature>
<proteinExistence type="predicted"/>
<dbReference type="GO" id="GO:0045892">
    <property type="term" value="P:negative regulation of DNA-templated transcription"/>
    <property type="evidence" value="ECO:0007669"/>
    <property type="project" value="TreeGrafter"/>
</dbReference>
<dbReference type="GO" id="GO:0008270">
    <property type="term" value="F:zinc ion binding"/>
    <property type="evidence" value="ECO:0007669"/>
    <property type="project" value="TreeGrafter"/>
</dbReference>
<keyword evidence="1" id="KW-0862">Zinc</keyword>
<dbReference type="Gene3D" id="1.10.10.10">
    <property type="entry name" value="Winged helix-like DNA-binding domain superfamily/Winged helix DNA-binding domain"/>
    <property type="match status" value="1"/>
</dbReference>
<evidence type="ECO:0000313" key="4">
    <source>
        <dbReference type="EMBL" id="QXH81324.1"/>
    </source>
</evidence>
<evidence type="ECO:0000256" key="1">
    <source>
        <dbReference type="PIRSR" id="PIRSR602481-1"/>
    </source>
</evidence>
<dbReference type="InterPro" id="IPR036390">
    <property type="entry name" value="WH_DNA-bd_sf"/>
</dbReference>
<feature type="binding site" evidence="1">
    <location>
        <position position="182"/>
    </location>
    <ligand>
        <name>Zn(2+)</name>
        <dbReference type="ChEBI" id="CHEBI:29105"/>
    </ligand>
</feature>
<reference evidence="3" key="1">
    <citation type="journal article" date="2020" name="Microorganisms">
        <title>Reliable Identification of Environmental Pseudomonas Isolates Using the rpoD Gene.</title>
        <authorList>
            <consortium name="The Broad Institute Genome Sequencing Platform"/>
            <person name="Girard L."/>
            <person name="Lood C."/>
            <person name="Rokni-Zadeh H."/>
            <person name="van Noort V."/>
            <person name="Lavigne R."/>
            <person name="De Mot R."/>
        </authorList>
    </citation>
    <scope>NUCLEOTIDE SEQUENCE [LARGE SCALE GENOMIC DNA]</scope>
    <source>
        <strain evidence="3">SWRI145</strain>
    </source>
</reference>
<sequence length="204" mass="22730">MEPHDDPPRIIDLITSFGSKNTPSGKHIMKHTAAANPDAGAPISSQEQRLLAGRLRPTIARTRVLNTLEKATPNYLDANQIYRILSTQFDSFAPGSIYRTLNELWFAGLLVRTDGARGRAFYALKPEALNNQHDTLQCQCGARLVFIKDLALNEHLQSLASEEGYALDEESVFTITTTCAKCRQLCKEGLQTMESGRRYRDSTT</sequence>
<dbReference type="EMBL" id="CP077084">
    <property type="protein sequence ID" value="QXH81324.1"/>
    <property type="molecule type" value="Genomic_DNA"/>
</dbReference>
<keyword evidence="5" id="KW-1185">Reference proteome</keyword>
<dbReference type="Pfam" id="PF01475">
    <property type="entry name" value="FUR"/>
    <property type="match status" value="1"/>
</dbReference>
<dbReference type="PANTHER" id="PTHR33202:SF7">
    <property type="entry name" value="FERRIC UPTAKE REGULATION PROTEIN"/>
    <property type="match status" value="1"/>
</dbReference>
<keyword evidence="1" id="KW-0479">Metal-binding</keyword>
<dbReference type="InterPro" id="IPR002481">
    <property type="entry name" value="FUR"/>
</dbReference>
<dbReference type="AlphaFoldDB" id="A0A8H9YW55"/>
<comment type="cofactor">
    <cofactor evidence="2">
        <name>Mn(2+)</name>
        <dbReference type="ChEBI" id="CHEBI:29035"/>
    </cofactor>
    <cofactor evidence="2">
        <name>Fe(2+)</name>
        <dbReference type="ChEBI" id="CHEBI:29033"/>
    </cofactor>
    <text evidence="2">Binds 1 Mn(2+) or Fe(2+) ion per subunit.</text>
</comment>
<evidence type="ECO:0000256" key="2">
    <source>
        <dbReference type="PIRSR" id="PIRSR602481-2"/>
    </source>
</evidence>
<accession>A0A8H9YW55</accession>
<dbReference type="GO" id="GO:1900376">
    <property type="term" value="P:regulation of secondary metabolite biosynthetic process"/>
    <property type="evidence" value="ECO:0007669"/>
    <property type="project" value="TreeGrafter"/>
</dbReference>
<feature type="binding site" evidence="1">
    <location>
        <position position="140"/>
    </location>
    <ligand>
        <name>Zn(2+)</name>
        <dbReference type="ChEBI" id="CHEBI:29105"/>
    </ligand>
</feature>
<comment type="cofactor">
    <cofactor evidence="1">
        <name>Zn(2+)</name>
        <dbReference type="ChEBI" id="CHEBI:29105"/>
    </cofactor>
    <text evidence="1">Binds 1 zinc ion per subunit.</text>
</comment>
<feature type="binding site" evidence="1">
    <location>
        <position position="138"/>
    </location>
    <ligand>
        <name>Zn(2+)</name>
        <dbReference type="ChEBI" id="CHEBI:29105"/>
    </ligand>
</feature>
<evidence type="ECO:0000313" key="3">
    <source>
        <dbReference type="EMBL" id="MBC3295225.1"/>
    </source>
</evidence>
<keyword evidence="2" id="KW-0408">Iron</keyword>
<dbReference type="PANTHER" id="PTHR33202">
    <property type="entry name" value="ZINC UPTAKE REGULATION PROTEIN"/>
    <property type="match status" value="1"/>
</dbReference>
<organism evidence="3">
    <name type="scientific">Pseudomonas tritici</name>
    <dbReference type="NCBI Taxonomy" id="2745518"/>
    <lineage>
        <taxon>Bacteria</taxon>
        <taxon>Pseudomonadati</taxon>
        <taxon>Pseudomonadota</taxon>
        <taxon>Gammaproteobacteria</taxon>
        <taxon>Pseudomonadales</taxon>
        <taxon>Pseudomonadaceae</taxon>
        <taxon>Pseudomonas</taxon>
    </lineage>
</organism>
<dbReference type="GO" id="GO:0003700">
    <property type="term" value="F:DNA-binding transcription factor activity"/>
    <property type="evidence" value="ECO:0007669"/>
    <property type="project" value="InterPro"/>
</dbReference>
<evidence type="ECO:0000313" key="5">
    <source>
        <dbReference type="Proteomes" id="UP000615613"/>
    </source>
</evidence>
<reference evidence="4" key="2">
    <citation type="submission" date="2021-06" db="EMBL/GenBank/DDBJ databases">
        <title>Updating the genus Pseudomonas: Description of 43 new species and partition of the Pseudomonas putida group.</title>
        <authorList>
            <person name="Girard L."/>
            <person name="Lood C."/>
            <person name="Vandamme P."/>
            <person name="Rokni-Zadeh H."/>
            <person name="van Noort V."/>
            <person name="Hofte M."/>
            <person name="Lavigne R."/>
            <person name="De Mot R."/>
        </authorList>
    </citation>
    <scope>NUCLEOTIDE SEQUENCE</scope>
    <source>
        <strain evidence="4">SWRI145</strain>
    </source>
</reference>
<dbReference type="KEGG" id="ptrt:HU722_0014875"/>
<dbReference type="SUPFAM" id="SSF46785">
    <property type="entry name" value="Winged helix' DNA-binding domain"/>
    <property type="match status" value="1"/>
</dbReference>